<feature type="coiled-coil region" evidence="1">
    <location>
        <begin position="532"/>
        <end position="588"/>
    </location>
</feature>
<feature type="region of interest" description="Disordered" evidence="2">
    <location>
        <begin position="318"/>
        <end position="417"/>
    </location>
</feature>
<feature type="compositionally biased region" description="Basic and acidic residues" evidence="2">
    <location>
        <begin position="24"/>
        <end position="33"/>
    </location>
</feature>
<feature type="compositionally biased region" description="Basic and acidic residues" evidence="2">
    <location>
        <begin position="318"/>
        <end position="340"/>
    </location>
</feature>
<feature type="compositionally biased region" description="Low complexity" evidence="2">
    <location>
        <begin position="82"/>
        <end position="94"/>
    </location>
</feature>
<feature type="compositionally biased region" description="Gly residues" evidence="2">
    <location>
        <begin position="120"/>
        <end position="134"/>
    </location>
</feature>
<feature type="compositionally biased region" description="Low complexity" evidence="2">
    <location>
        <begin position="1228"/>
        <end position="1244"/>
    </location>
</feature>
<organism evidence="3 4">
    <name type="scientific">Volvox africanus</name>
    <dbReference type="NCBI Taxonomy" id="51714"/>
    <lineage>
        <taxon>Eukaryota</taxon>
        <taxon>Viridiplantae</taxon>
        <taxon>Chlorophyta</taxon>
        <taxon>core chlorophytes</taxon>
        <taxon>Chlorophyceae</taxon>
        <taxon>CS clade</taxon>
        <taxon>Chlamydomonadales</taxon>
        <taxon>Volvocaceae</taxon>
        <taxon>Volvox</taxon>
    </lineage>
</organism>
<evidence type="ECO:0000313" key="3">
    <source>
        <dbReference type="EMBL" id="GIL47825.1"/>
    </source>
</evidence>
<feature type="compositionally biased region" description="Gly residues" evidence="2">
    <location>
        <begin position="1012"/>
        <end position="1027"/>
    </location>
</feature>
<feature type="compositionally biased region" description="Pro residues" evidence="2">
    <location>
        <begin position="1052"/>
        <end position="1061"/>
    </location>
</feature>
<feature type="region of interest" description="Disordered" evidence="2">
    <location>
        <begin position="897"/>
        <end position="925"/>
    </location>
</feature>
<feature type="region of interest" description="Disordered" evidence="2">
    <location>
        <begin position="476"/>
        <end position="514"/>
    </location>
</feature>
<evidence type="ECO:0000256" key="1">
    <source>
        <dbReference type="SAM" id="Coils"/>
    </source>
</evidence>
<feature type="compositionally biased region" description="Low complexity" evidence="2">
    <location>
        <begin position="34"/>
        <end position="45"/>
    </location>
</feature>
<protein>
    <submittedName>
        <fullName evidence="3">Uncharacterized protein</fullName>
    </submittedName>
</protein>
<feature type="region of interest" description="Disordered" evidence="2">
    <location>
        <begin position="596"/>
        <end position="641"/>
    </location>
</feature>
<accession>A0A8J4EUT2</accession>
<gene>
    <name evidence="3" type="ORF">Vafri_3977</name>
</gene>
<name>A0A8J4EUT2_9CHLO</name>
<feature type="compositionally biased region" description="Low complexity" evidence="2">
    <location>
        <begin position="1193"/>
        <end position="1202"/>
    </location>
</feature>
<dbReference type="Proteomes" id="UP000747399">
    <property type="component" value="Unassembled WGS sequence"/>
</dbReference>
<feature type="compositionally biased region" description="Low complexity" evidence="2">
    <location>
        <begin position="1269"/>
        <end position="1284"/>
    </location>
</feature>
<feature type="region of interest" description="Disordered" evidence="2">
    <location>
        <begin position="657"/>
        <end position="677"/>
    </location>
</feature>
<dbReference type="EMBL" id="BNCO01000005">
    <property type="protein sequence ID" value="GIL47825.1"/>
    <property type="molecule type" value="Genomic_DNA"/>
</dbReference>
<feature type="compositionally biased region" description="Low complexity" evidence="2">
    <location>
        <begin position="604"/>
        <end position="620"/>
    </location>
</feature>
<reference evidence="3" key="1">
    <citation type="journal article" date="2021" name="Proc. Natl. Acad. Sci. U.S.A.">
        <title>Three genomes in the algal genus Volvox reveal the fate of a haploid sex-determining region after a transition to homothallism.</title>
        <authorList>
            <person name="Yamamoto K."/>
            <person name="Hamaji T."/>
            <person name="Kawai-Toyooka H."/>
            <person name="Matsuzaki R."/>
            <person name="Takahashi F."/>
            <person name="Nishimura Y."/>
            <person name="Kawachi M."/>
            <person name="Noguchi H."/>
            <person name="Minakuchi Y."/>
            <person name="Umen J.G."/>
            <person name="Toyoda A."/>
            <person name="Nozaki H."/>
        </authorList>
    </citation>
    <scope>NUCLEOTIDE SEQUENCE</scope>
    <source>
        <strain evidence="3">NIES-3780</strain>
    </source>
</reference>
<feature type="region of interest" description="Disordered" evidence="2">
    <location>
        <begin position="1"/>
        <end position="138"/>
    </location>
</feature>
<feature type="compositionally biased region" description="Gly residues" evidence="2">
    <location>
        <begin position="478"/>
        <end position="493"/>
    </location>
</feature>
<proteinExistence type="predicted"/>
<keyword evidence="4" id="KW-1185">Reference proteome</keyword>
<feature type="compositionally biased region" description="Pro residues" evidence="2">
    <location>
        <begin position="657"/>
        <end position="670"/>
    </location>
</feature>
<feature type="compositionally biased region" description="Basic and acidic residues" evidence="2">
    <location>
        <begin position="47"/>
        <end position="61"/>
    </location>
</feature>
<evidence type="ECO:0000256" key="2">
    <source>
        <dbReference type="SAM" id="MobiDB-lite"/>
    </source>
</evidence>
<feature type="compositionally biased region" description="Low complexity" evidence="2">
    <location>
        <begin position="227"/>
        <end position="245"/>
    </location>
</feature>
<feature type="region of interest" description="Disordered" evidence="2">
    <location>
        <begin position="215"/>
        <end position="273"/>
    </location>
</feature>
<sequence>MVYVAPSKGSRGGKSGAPKNGNKGNRDRGKEQDALASKADLLAKLTRQAEEHTRILERERAALGLPSRASPSGQAPSHPYHQQQQKQPPAASNARNRRANYHVYNDQRNKKVFDPRQIPGLGGGNGGGGGGGGRVPPVVASEASDAEQTFNQTFPDSPNFYPGRVFAIPGTIPPPPNQPQQPKPDDGTIVVAPWGGPPQVVAAGPPPMQGQLPWQRGQPCPPGGRDPQIMGQQPMGMGMPQSQRGGPTGMGAAPGLGESQQPQQVGGGQFPSVGYGGPLYGSGIDSAEAVDPRVAARMEAEARKEAYRRELEDQIRAKKQAKEAEERRRRDEDAAWERRAAAAPQPWDPEARAARRGGGGEPLRDEYGRPVANLRQRGGGPGSPNGVGPGGLGPGLPPGMPSPQLGPGMAGPFSGPVGRLTVELPNGGAGAFPGPGAGGGIIPLPFSGDVGALGVHSHGQVPGPPLTPLRLGALPPGGAQGQGAISGGGGSPFDGGPAPMLSPSHIPPVSPGNRRFMAAMNDLIAGPSDEQRRQKEMARQRLQMDLEEQIREKRERQARERAELERQRQKEEAEVKAFQDNMAAQRQVELHRNAPAATPGAAGQLSPQQQHQRPQQLQQHESSGGGIDAGRPPLPPRRHGKKGKIIDASWLDVPKAPPAALPPLSSPPAVPQISPGRGLLGRRPSTGMVDGASQNEELAGGGMSPGHGFIGRAASHDGASGAAGTAGGRGNVTTLLQVLQEEQSRMREDFARQAAAMEKLATDASRALADRDEAWRELQRVRSILAGGGAASMVPGGDDSLASCGMGTVIVDTHLVPKTTNSIPDPLPKPVASEVLRRGRTDPVPLDAGMRGGLLSPVARGGGGGGSGGGRGDGFAGGFFGGGFGYGDLGPLQGPALNRNANGARRSGIPLPPGMNPGGAAQPRLGPQRIQSVYGYGFDSPPKSRYNSFFGLEQGPPASPGNVRGGGGGVGLPSLGPRKQPSLKPPPSPGILRGDHLPSPVKQTRGPQQSQPGGGRARSGRPLGAGGATERPMRGRAASAAPLQSQPKSQPELPPVAPLPPEAAARTATGPSGRVVSRRSLEGMQKVLQGGHEEKLLRGLGSDDGSGSTGTTVEYVAEDAPVTSRSDVRGRRLREASLPGHTEMMSPGAAVDYLVGSGSVAASTDAGGKAATRSFFSDSIASYRSLLSQRTLAAAATTATPEPEVEAGGAQANRALISTEAISQEPCTSLSQGGSSATGTGAATEQGRNDNGNVGHSGGASGSTFVRMATAVSTVSAADSQSSDMPVQRPVRAGRRPSAQQRLPSPADGNPPRADSASSSRITGAAADVIAAAAGTAVDDG</sequence>
<feature type="compositionally biased region" description="Gly residues" evidence="2">
    <location>
        <begin position="377"/>
        <end position="394"/>
    </location>
</feature>
<keyword evidence="1" id="KW-0175">Coiled coil</keyword>
<feature type="region of interest" description="Disordered" evidence="2">
    <location>
        <begin position="1191"/>
        <end position="1323"/>
    </location>
</feature>
<feature type="region of interest" description="Disordered" evidence="2">
    <location>
        <begin position="945"/>
        <end position="1128"/>
    </location>
</feature>
<evidence type="ECO:0000313" key="4">
    <source>
        <dbReference type="Proteomes" id="UP000747399"/>
    </source>
</evidence>
<comment type="caution">
    <text evidence="3">The sequence shown here is derived from an EMBL/GenBank/DDBJ whole genome shotgun (WGS) entry which is preliminary data.</text>
</comment>
<feature type="compositionally biased region" description="Basic and acidic residues" evidence="2">
    <location>
        <begin position="105"/>
        <end position="114"/>
    </location>
</feature>